<feature type="compositionally biased region" description="Acidic residues" evidence="3">
    <location>
        <begin position="438"/>
        <end position="453"/>
    </location>
</feature>
<feature type="compositionally biased region" description="Polar residues" evidence="3">
    <location>
        <begin position="653"/>
        <end position="677"/>
    </location>
</feature>
<feature type="compositionally biased region" description="Basic and acidic residues" evidence="3">
    <location>
        <begin position="1508"/>
        <end position="1519"/>
    </location>
</feature>
<feature type="compositionally biased region" description="Acidic residues" evidence="3">
    <location>
        <begin position="398"/>
        <end position="413"/>
    </location>
</feature>
<feature type="region of interest" description="Disordered" evidence="3">
    <location>
        <begin position="653"/>
        <end position="842"/>
    </location>
</feature>
<keyword evidence="6" id="KW-1185">Reference proteome</keyword>
<evidence type="ECO:0000259" key="4">
    <source>
        <dbReference type="PROSITE" id="PS50013"/>
    </source>
</evidence>
<feature type="region of interest" description="Disordered" evidence="3">
    <location>
        <begin position="1475"/>
        <end position="1519"/>
    </location>
</feature>
<feature type="compositionally biased region" description="Low complexity" evidence="3">
    <location>
        <begin position="597"/>
        <end position="607"/>
    </location>
</feature>
<gene>
    <name evidence="5" type="ORF">K458DRAFT_403457</name>
</gene>
<organism evidence="5 6">
    <name type="scientific">Lentithecium fluviatile CBS 122367</name>
    <dbReference type="NCBI Taxonomy" id="1168545"/>
    <lineage>
        <taxon>Eukaryota</taxon>
        <taxon>Fungi</taxon>
        <taxon>Dikarya</taxon>
        <taxon>Ascomycota</taxon>
        <taxon>Pezizomycotina</taxon>
        <taxon>Dothideomycetes</taxon>
        <taxon>Pleosporomycetidae</taxon>
        <taxon>Pleosporales</taxon>
        <taxon>Massarineae</taxon>
        <taxon>Lentitheciaceae</taxon>
        <taxon>Lentithecium</taxon>
    </lineage>
</organism>
<feature type="compositionally biased region" description="Basic and acidic residues" evidence="3">
    <location>
        <begin position="1224"/>
        <end position="1235"/>
    </location>
</feature>
<proteinExistence type="predicted"/>
<evidence type="ECO:0000313" key="5">
    <source>
        <dbReference type="EMBL" id="KAF2685236.1"/>
    </source>
</evidence>
<dbReference type="GO" id="GO:0006338">
    <property type="term" value="P:chromatin remodeling"/>
    <property type="evidence" value="ECO:0007669"/>
    <property type="project" value="UniProtKB-ARBA"/>
</dbReference>
<feature type="compositionally biased region" description="Low complexity" evidence="3">
    <location>
        <begin position="377"/>
        <end position="389"/>
    </location>
</feature>
<feature type="region of interest" description="Disordered" evidence="3">
    <location>
        <begin position="1205"/>
        <end position="1263"/>
    </location>
</feature>
<accession>A0A6G1J3Z3</accession>
<feature type="compositionally biased region" description="Polar residues" evidence="3">
    <location>
        <begin position="818"/>
        <end position="834"/>
    </location>
</feature>
<feature type="compositionally biased region" description="Low complexity" evidence="3">
    <location>
        <begin position="734"/>
        <end position="758"/>
    </location>
</feature>
<feature type="compositionally biased region" description="Polar residues" evidence="3">
    <location>
        <begin position="1245"/>
        <end position="1258"/>
    </location>
</feature>
<feature type="compositionally biased region" description="Low complexity" evidence="3">
    <location>
        <begin position="1205"/>
        <end position="1214"/>
    </location>
</feature>
<feature type="compositionally biased region" description="Basic residues" evidence="3">
    <location>
        <begin position="1"/>
        <end position="10"/>
    </location>
</feature>
<feature type="compositionally biased region" description="Low complexity" evidence="3">
    <location>
        <begin position="135"/>
        <end position="153"/>
    </location>
</feature>
<dbReference type="OrthoDB" id="3647690at2759"/>
<feature type="region of interest" description="Disordered" evidence="3">
    <location>
        <begin position="1"/>
        <end position="36"/>
    </location>
</feature>
<dbReference type="InterPro" id="IPR000953">
    <property type="entry name" value="Chromo/chromo_shadow_dom"/>
</dbReference>
<dbReference type="Gene3D" id="2.40.50.40">
    <property type="match status" value="1"/>
</dbReference>
<evidence type="ECO:0000256" key="2">
    <source>
        <dbReference type="SAM" id="Coils"/>
    </source>
</evidence>
<dbReference type="SUPFAM" id="SSF54160">
    <property type="entry name" value="Chromo domain-like"/>
    <property type="match status" value="1"/>
</dbReference>
<comment type="subunit">
    <text evidence="1">Component of the NuA4 histone acetyltransferase complex.</text>
</comment>
<dbReference type="InterPro" id="IPR038609">
    <property type="entry name" value="HDA1_su2/3_sf"/>
</dbReference>
<feature type="compositionally biased region" description="Polar residues" evidence="3">
    <location>
        <begin position="773"/>
        <end position="782"/>
    </location>
</feature>
<feature type="domain" description="Chromo" evidence="4">
    <location>
        <begin position="32"/>
        <end position="72"/>
    </location>
</feature>
<sequence>MASSKRKRKTTTPTSNKRPKHSPADDDPNEEHPLNDILAERTTFEGTTEYLIDWKPKDGRAFTPTWQPEENLNPGAVEWWEDKKAKLARAKEEAARARRKSGSALSRTRKNESAQLPLEPPSRPTRTARSRVVESSPSAAPTSSSTQAASGQSRTREYTARPPLRSPQIQVSQRAIDHSEYERFSQLPTSASSSFSRLAESFCSSQSSYTGSRNFLSSGIVYDSEGEDAEDEAASYVPTTQDAFASPPASSLELGLTIIERPTFSLPSENTGSESPLFPAISIPETEPEVSTEHDSVEDSHAELQRLSPPPSLSGSQTDQQREIADSLDIIVSTSQPAPQEVVEKAQSVTEEELGAALSEEEPPLSESVEQARLLNSSAEPAESAAQPQVEDFGAAVTEDEPLPAEQDNESEEQSQPVDGGPPVERENESVEQPPPIVEDEPPQIEQELETGEETTLLDSSAEPAHSAAQQVKDQVVVPAPLVPPASDESEGAHSLLEQDPQDNQEQPALATQREPGSGAARAAALEKAELPEDGAEQQPSEQHITEQPAGPPTTEVASGAEAHHAVAEETHTENLTYIGTTQNSFLPAPVIDAAERSSSASAAPVERSQHQPSPNLKVIEKGASAQPTRELDSITGQSASLGTVVQTSQALLGDIDSSTGRQDLANPSSNNSRVSAPQSSTQPTPFQQHAQRIPVDTCLSTQEKLAESICDTVEEESAEVQQASPQSRHDSSQESPEPFVSSVPISSPLLQPPSQSLGTLTSNASARPRTPAHSSQVSDMEQTSEEILAALKAKMKEHQEKMQKENPFIPTRKLKTSSRMLSNSGTRSPSTIPDRSPLPQVPTSLRTVAVSNSAAGAAEAGPSEPVFLQEEGESGTSDNNHNVADFALAAPASTDDEMSDASDASLLNDDLQLQAHEYVVPLPIEGRQASMYRDEIKNHQDIIKAFMTDPEGFEQIDKIETVIERLGAIETHIDLVFSASLPSQDTGSSTQLQHQTQWSFNNSIKFRFVGTLLHKLRDRDLHVVLVLENDDARLFDIVETFLKGRFINFNSPTRGRQADPALVEGDVKVTVLSKNSSPIVRPVDLIICLDGHAEAAEIRKKNWAANPDIAVVPLLHLVIPRTVDHIARYTSPALNSRRRLHTILASLAQLQSQGAIGRAMSHTLKTNEAANEIVHFLAPEGRRPPVQWPLPSIGSIKDVIEFQSQQSQDSISSPPRGTSVVKRALEDDTLDPAKRMRFTPQPGEPTSSTNNEITHISDSMPGTAVEVSKLQQELKRERLLRKDVEERFRQFQVDCSRQQTLHEDRGKANAELSKEMNKREEELAAAKAKVATLTEGLDAKNTEYRALQTEMKELKNSLLQSTDEKVAENMRLQKEVAECEAAAQRAQSSKESSDKMVEYVKEQYRIVGDLAKDHARDCDRLTEENEILKKQASGERRGLMQAHYECQQKLQSDQLEKSAIEKRILQKQVAALTEENARLKNGRGVGVGTRGQTPRPNSRAASPMPAGHRDRLANLRNG</sequence>
<reference evidence="5" key="1">
    <citation type="journal article" date="2020" name="Stud. Mycol.">
        <title>101 Dothideomycetes genomes: a test case for predicting lifestyles and emergence of pathogens.</title>
        <authorList>
            <person name="Haridas S."/>
            <person name="Albert R."/>
            <person name="Binder M."/>
            <person name="Bloem J."/>
            <person name="Labutti K."/>
            <person name="Salamov A."/>
            <person name="Andreopoulos B."/>
            <person name="Baker S."/>
            <person name="Barry K."/>
            <person name="Bills G."/>
            <person name="Bluhm B."/>
            <person name="Cannon C."/>
            <person name="Castanera R."/>
            <person name="Culley D."/>
            <person name="Daum C."/>
            <person name="Ezra D."/>
            <person name="Gonzalez J."/>
            <person name="Henrissat B."/>
            <person name="Kuo A."/>
            <person name="Liang C."/>
            <person name="Lipzen A."/>
            <person name="Lutzoni F."/>
            <person name="Magnuson J."/>
            <person name="Mondo S."/>
            <person name="Nolan M."/>
            <person name="Ohm R."/>
            <person name="Pangilinan J."/>
            <person name="Park H.-J."/>
            <person name="Ramirez L."/>
            <person name="Alfaro M."/>
            <person name="Sun H."/>
            <person name="Tritt A."/>
            <person name="Yoshinaga Y."/>
            <person name="Zwiers L.-H."/>
            <person name="Turgeon B."/>
            <person name="Goodwin S."/>
            <person name="Spatafora J."/>
            <person name="Crous P."/>
            <person name="Grigoriev I."/>
        </authorList>
    </citation>
    <scope>NUCLEOTIDE SEQUENCE</scope>
    <source>
        <strain evidence="5">CBS 122367</strain>
    </source>
</reference>
<protein>
    <recommendedName>
        <fullName evidence="4">Chromo domain-containing protein</fullName>
    </recommendedName>
</protein>
<dbReference type="EMBL" id="MU005579">
    <property type="protein sequence ID" value="KAF2685236.1"/>
    <property type="molecule type" value="Genomic_DNA"/>
</dbReference>
<dbReference type="PROSITE" id="PS50013">
    <property type="entry name" value="CHROMO_2"/>
    <property type="match status" value="1"/>
</dbReference>
<evidence type="ECO:0000256" key="1">
    <source>
        <dbReference type="ARBA" id="ARBA00011353"/>
    </source>
</evidence>
<feature type="region of interest" description="Disordered" evidence="3">
    <location>
        <begin position="54"/>
        <end position="193"/>
    </location>
</feature>
<feature type="region of interest" description="Disordered" evidence="3">
    <location>
        <begin position="264"/>
        <end position="641"/>
    </location>
</feature>
<dbReference type="GO" id="GO:0070823">
    <property type="term" value="C:HDA1 complex"/>
    <property type="evidence" value="ECO:0007669"/>
    <property type="project" value="InterPro"/>
</dbReference>
<feature type="compositionally biased region" description="Acidic residues" evidence="3">
    <location>
        <begin position="350"/>
        <end position="364"/>
    </location>
</feature>
<dbReference type="Proteomes" id="UP000799291">
    <property type="component" value="Unassembled WGS sequence"/>
</dbReference>
<dbReference type="InterPro" id="IPR021006">
    <property type="entry name" value="Hda2/3"/>
</dbReference>
<keyword evidence="2" id="KW-0175">Coiled coil</keyword>
<feature type="compositionally biased region" description="Low complexity" evidence="3">
    <location>
        <begin position="514"/>
        <end position="524"/>
    </location>
</feature>
<feature type="compositionally biased region" description="Basic and acidic residues" evidence="3">
    <location>
        <begin position="80"/>
        <end position="96"/>
    </location>
</feature>
<feature type="compositionally biased region" description="Basic and acidic residues" evidence="3">
    <location>
        <begin position="562"/>
        <end position="573"/>
    </location>
</feature>
<feature type="coiled-coil region" evidence="2">
    <location>
        <begin position="1268"/>
        <end position="1432"/>
    </location>
</feature>
<feature type="compositionally biased region" description="Basic and acidic residues" evidence="3">
    <location>
        <begin position="795"/>
        <end position="805"/>
    </location>
</feature>
<feature type="compositionally biased region" description="Polar residues" evidence="3">
    <location>
        <begin position="575"/>
        <end position="586"/>
    </location>
</feature>
<evidence type="ECO:0000256" key="3">
    <source>
        <dbReference type="SAM" id="MobiDB-lite"/>
    </source>
</evidence>
<name>A0A6G1J3Z3_9PLEO</name>
<dbReference type="InterPro" id="IPR016197">
    <property type="entry name" value="Chromo-like_dom_sf"/>
</dbReference>
<feature type="compositionally biased region" description="Low complexity" evidence="3">
    <location>
        <begin position="678"/>
        <end position="689"/>
    </location>
</feature>
<dbReference type="Pfam" id="PF11496">
    <property type="entry name" value="HDA2-3"/>
    <property type="match status" value="1"/>
</dbReference>
<evidence type="ECO:0000313" key="6">
    <source>
        <dbReference type="Proteomes" id="UP000799291"/>
    </source>
</evidence>
<dbReference type="Gene3D" id="3.40.50.12360">
    <property type="match status" value="1"/>
</dbReference>
<feature type="compositionally biased region" description="Polar residues" evidence="3">
    <location>
        <begin position="265"/>
        <end position="274"/>
    </location>
</feature>
<feature type="compositionally biased region" description="Basic and acidic residues" evidence="3">
    <location>
        <begin position="291"/>
        <end position="304"/>
    </location>
</feature>